<dbReference type="AlphaFoldDB" id="A0A9J6FLS0"/>
<keyword evidence="1" id="KW-0175">Coiled coil</keyword>
<dbReference type="OMA" id="RDENCKM"/>
<evidence type="ECO:0000313" key="4">
    <source>
        <dbReference type="EMBL" id="KAH9363360.1"/>
    </source>
</evidence>
<feature type="domain" description="FP protein C-terminal" evidence="3">
    <location>
        <begin position="274"/>
        <end position="324"/>
    </location>
</feature>
<dbReference type="OrthoDB" id="5960234at2759"/>
<reference evidence="4 5" key="1">
    <citation type="journal article" date="2020" name="Cell">
        <title>Large-Scale Comparative Analyses of Tick Genomes Elucidate Their Genetic Diversity and Vector Capacities.</title>
        <authorList>
            <consortium name="Tick Genome and Microbiome Consortium (TIGMIC)"/>
            <person name="Jia N."/>
            <person name="Wang J."/>
            <person name="Shi W."/>
            <person name="Du L."/>
            <person name="Sun Y."/>
            <person name="Zhan W."/>
            <person name="Jiang J.F."/>
            <person name="Wang Q."/>
            <person name="Zhang B."/>
            <person name="Ji P."/>
            <person name="Bell-Sakyi L."/>
            <person name="Cui X.M."/>
            <person name="Yuan T.T."/>
            <person name="Jiang B.G."/>
            <person name="Yang W.F."/>
            <person name="Lam T.T."/>
            <person name="Chang Q.C."/>
            <person name="Ding S.J."/>
            <person name="Wang X.J."/>
            <person name="Zhu J.G."/>
            <person name="Ruan X.D."/>
            <person name="Zhao L."/>
            <person name="Wei J.T."/>
            <person name="Ye R.Z."/>
            <person name="Que T.C."/>
            <person name="Du C.H."/>
            <person name="Zhou Y.H."/>
            <person name="Cheng J.X."/>
            <person name="Dai P.F."/>
            <person name="Guo W.B."/>
            <person name="Han X.H."/>
            <person name="Huang E.J."/>
            <person name="Li L.F."/>
            <person name="Wei W."/>
            <person name="Gao Y.C."/>
            <person name="Liu J.Z."/>
            <person name="Shao H.Z."/>
            <person name="Wang X."/>
            <person name="Wang C.C."/>
            <person name="Yang T.C."/>
            <person name="Huo Q.B."/>
            <person name="Li W."/>
            <person name="Chen H.Y."/>
            <person name="Chen S.E."/>
            <person name="Zhou L.G."/>
            <person name="Ni X.B."/>
            <person name="Tian J.H."/>
            <person name="Sheng Y."/>
            <person name="Liu T."/>
            <person name="Pan Y.S."/>
            <person name="Xia L.Y."/>
            <person name="Li J."/>
            <person name="Zhao F."/>
            <person name="Cao W.C."/>
        </authorList>
    </citation>
    <scope>NUCLEOTIDE SEQUENCE [LARGE SCALE GENOMIC DNA]</scope>
    <source>
        <strain evidence="4">HaeL-2018</strain>
    </source>
</reference>
<feature type="coiled-coil region" evidence="1">
    <location>
        <begin position="139"/>
        <end position="187"/>
    </location>
</feature>
<feature type="region of interest" description="Disordered" evidence="2">
    <location>
        <begin position="60"/>
        <end position="84"/>
    </location>
</feature>
<dbReference type="Proteomes" id="UP000821853">
    <property type="component" value="Chromosome 10"/>
</dbReference>
<dbReference type="EMBL" id="JABSTR010000002">
    <property type="protein sequence ID" value="KAH9363360.1"/>
    <property type="molecule type" value="Genomic_DNA"/>
</dbReference>
<accession>A0A9J6FLS0</accession>
<organism evidence="4 5">
    <name type="scientific">Haemaphysalis longicornis</name>
    <name type="common">Bush tick</name>
    <dbReference type="NCBI Taxonomy" id="44386"/>
    <lineage>
        <taxon>Eukaryota</taxon>
        <taxon>Metazoa</taxon>
        <taxon>Ecdysozoa</taxon>
        <taxon>Arthropoda</taxon>
        <taxon>Chelicerata</taxon>
        <taxon>Arachnida</taxon>
        <taxon>Acari</taxon>
        <taxon>Parasitiformes</taxon>
        <taxon>Ixodida</taxon>
        <taxon>Ixodoidea</taxon>
        <taxon>Ixodidae</taxon>
        <taxon>Haemaphysalinae</taxon>
        <taxon>Haemaphysalis</taxon>
    </lineage>
</organism>
<dbReference type="Gene3D" id="1.10.287.1490">
    <property type="match status" value="1"/>
</dbReference>
<keyword evidence="5" id="KW-1185">Reference proteome</keyword>
<dbReference type="InterPro" id="IPR057251">
    <property type="entry name" value="FP_C"/>
</dbReference>
<dbReference type="InterPro" id="IPR013083">
    <property type="entry name" value="Znf_RING/FYVE/PHD"/>
</dbReference>
<dbReference type="VEuPathDB" id="VectorBase:HLOH_057890"/>
<comment type="caution">
    <text evidence="4">The sequence shown here is derived from an EMBL/GenBank/DDBJ whole genome shotgun (WGS) entry which is preliminary data.</text>
</comment>
<dbReference type="SUPFAM" id="SSF57903">
    <property type="entry name" value="FYVE/PHD zinc finger"/>
    <property type="match status" value="1"/>
</dbReference>
<evidence type="ECO:0000259" key="3">
    <source>
        <dbReference type="Pfam" id="PF25298"/>
    </source>
</evidence>
<evidence type="ECO:0000256" key="2">
    <source>
        <dbReference type="SAM" id="MobiDB-lite"/>
    </source>
</evidence>
<dbReference type="Gene3D" id="3.30.40.10">
    <property type="entry name" value="Zinc/RING finger domain, C3HC4 (zinc finger)"/>
    <property type="match status" value="1"/>
</dbReference>
<dbReference type="Pfam" id="PF25298">
    <property type="entry name" value="Baculo_FP_2nd"/>
    <property type="match status" value="1"/>
</dbReference>
<name>A0A9J6FLS0_HAELO</name>
<evidence type="ECO:0000313" key="5">
    <source>
        <dbReference type="Proteomes" id="UP000821853"/>
    </source>
</evidence>
<sequence length="326" mass="36609">MSSLCAECSERLPPDGKFLTCCKCEAGYHPGKSCSAVTESAYSKMNAAKRENWKCQTCRNDSGKESEAVSDQGDDSSSQLSTVNSKLDSLTTTIEALVRTVQDMVDFKTAVEDVASNVQEVKEKIGTLSSKYDSVFSTVTTNQAELATLRNEVESLTLNVISQNEQIDKLTKEMNELEQYNRRCNIEIHGLPVTADENLPAFLDDLALKLKLQDVEKDDILAVHRLPAKRGSIPTILVQTKRVAVKDRWFGARKLLATLTQTDFPRLYFNENLTRANRELYHLARLRAKQVGYKFTWTRNGRILCRKSEGESQIRIDTPTDLDGIN</sequence>
<dbReference type="InterPro" id="IPR011011">
    <property type="entry name" value="Znf_FYVE_PHD"/>
</dbReference>
<evidence type="ECO:0000256" key="1">
    <source>
        <dbReference type="SAM" id="Coils"/>
    </source>
</evidence>
<dbReference type="PANTHER" id="PTHR37445:SF3">
    <property type="entry name" value="ZINC FINGER PHD-TYPE DOMAIN-CONTAINING PROTEIN"/>
    <property type="match status" value="1"/>
</dbReference>
<proteinExistence type="predicted"/>
<dbReference type="PANTHER" id="PTHR37445">
    <property type="entry name" value="PROTEIN CBG24663"/>
    <property type="match status" value="1"/>
</dbReference>
<protein>
    <recommendedName>
        <fullName evidence="3">FP protein C-terminal domain-containing protein</fullName>
    </recommendedName>
</protein>
<gene>
    <name evidence="4" type="ORF">HPB48_006466</name>
</gene>